<dbReference type="EMBL" id="CM043018">
    <property type="protein sequence ID" value="KAI4462704.1"/>
    <property type="molecule type" value="Genomic_DNA"/>
</dbReference>
<organism evidence="1 2">
    <name type="scientific">Holotrichia oblita</name>
    <name type="common">Chafer beetle</name>
    <dbReference type="NCBI Taxonomy" id="644536"/>
    <lineage>
        <taxon>Eukaryota</taxon>
        <taxon>Metazoa</taxon>
        <taxon>Ecdysozoa</taxon>
        <taxon>Arthropoda</taxon>
        <taxon>Hexapoda</taxon>
        <taxon>Insecta</taxon>
        <taxon>Pterygota</taxon>
        <taxon>Neoptera</taxon>
        <taxon>Endopterygota</taxon>
        <taxon>Coleoptera</taxon>
        <taxon>Polyphaga</taxon>
        <taxon>Scarabaeiformia</taxon>
        <taxon>Scarabaeidae</taxon>
        <taxon>Melolonthinae</taxon>
        <taxon>Holotrichia</taxon>
    </lineage>
</organism>
<keyword evidence="2" id="KW-1185">Reference proteome</keyword>
<gene>
    <name evidence="1" type="ORF">MML48_4g00006158</name>
</gene>
<sequence length="662" mass="73768">MELGPTPSEIAEVFHRLRVLPANKTCFDCNAKNPTWASVTYGIFICIDCSAVHRSLGVHLTFVRSTQLDTNWTWIQLRQMQLGGNANASQFFNQHNCNTTDAQKKYNSRGAQLYRDKLHQLALRACKSSSELHLQPHVEEAKEEKEEDFFTEHEQFTSPHVEPVTLVPEKPVVDMNAQLGEGPTVNLMQSNVTEEHKSTITARKGAAKKPGLGKKGGLGATRVKTNFAEIEKQATMAEQTKLRIQEETAKAAALSEKEKEDREVAMRLAYKDLSIQQQHKEEQLKKIDPKKAEQLERLGMGGISHSALSDMKTIEQENVQTTSNLSSLGKLRISDNDAFFDDYSFSSGFSMNRNANSGFGSNKGLDTLLSENKNANSQWVIIDDVPSDVIKSSYGKAPVVERPTRSREIPQESSGDLAQKKFGQAKAISSDQFFNDKASDYETQANLNRFQGSSSISSSEFFGNGRDDATQNAFHAPDLEDVRESVRQGVTKVAGKLSSLANGVMSSLQFSEEVILFSQFESCEDPLIKFKANFKTINDKYQIFNGSYIAPIPNGENLRAKFVAKVQVGSIWAPLFMLEEEKGMCALLEKYIGPLFNELLRYAALMPTCPIPKGTHMWRNYKPSMEQARLQLPSGKLKINLKGIEKSTGKLAFCSDVILTNK</sequence>
<proteinExistence type="predicted"/>
<evidence type="ECO:0000313" key="2">
    <source>
        <dbReference type="Proteomes" id="UP001056778"/>
    </source>
</evidence>
<accession>A0ACB9T7D1</accession>
<name>A0ACB9T7D1_HOLOL</name>
<protein>
    <submittedName>
        <fullName evidence="1">Adp-ribosylation factor gtpase activating protein 3 isoform h-related</fullName>
    </submittedName>
</protein>
<comment type="caution">
    <text evidence="1">The sequence shown here is derived from an EMBL/GenBank/DDBJ whole genome shotgun (WGS) entry which is preliminary data.</text>
</comment>
<evidence type="ECO:0000313" key="1">
    <source>
        <dbReference type="EMBL" id="KAI4462704.1"/>
    </source>
</evidence>
<reference evidence="1" key="1">
    <citation type="submission" date="2022-04" db="EMBL/GenBank/DDBJ databases">
        <title>Chromosome-scale genome assembly of Holotrichia oblita Faldermann.</title>
        <authorList>
            <person name="Rongchong L."/>
        </authorList>
    </citation>
    <scope>NUCLEOTIDE SEQUENCE</scope>
    <source>
        <strain evidence="1">81SQS9</strain>
    </source>
</reference>
<dbReference type="Proteomes" id="UP001056778">
    <property type="component" value="Chromosome 4"/>
</dbReference>